<dbReference type="GO" id="GO:0005506">
    <property type="term" value="F:iron ion binding"/>
    <property type="evidence" value="ECO:0007669"/>
    <property type="project" value="InterPro"/>
</dbReference>
<comment type="similarity">
    <text evidence="2">Belongs to the cytochrome P450 family.</text>
</comment>
<evidence type="ECO:0000256" key="3">
    <source>
        <dbReference type="ARBA" id="ARBA00022617"/>
    </source>
</evidence>
<name>A0A0C3GPY5_OIDMZ</name>
<dbReference type="EMBL" id="KN832895">
    <property type="protein sequence ID" value="KIM93454.1"/>
    <property type="molecule type" value="Genomic_DNA"/>
</dbReference>
<dbReference type="PRINTS" id="PR00385">
    <property type="entry name" value="P450"/>
</dbReference>
<gene>
    <name evidence="8" type="ORF">OIDMADRAFT_149728</name>
</gene>
<dbReference type="GO" id="GO:0004497">
    <property type="term" value="F:monooxygenase activity"/>
    <property type="evidence" value="ECO:0007669"/>
    <property type="project" value="InterPro"/>
</dbReference>
<dbReference type="InterPro" id="IPR002401">
    <property type="entry name" value="Cyt_P450_E_grp-I"/>
</dbReference>
<keyword evidence="5 6" id="KW-0408">Iron</keyword>
<feature type="binding site" description="axial binding residue" evidence="6">
    <location>
        <position position="454"/>
    </location>
    <ligand>
        <name>heme</name>
        <dbReference type="ChEBI" id="CHEBI:30413"/>
    </ligand>
    <ligandPart>
        <name>Fe</name>
        <dbReference type="ChEBI" id="CHEBI:18248"/>
    </ligandPart>
</feature>
<comment type="cofactor">
    <cofactor evidence="1 6">
        <name>heme</name>
        <dbReference type="ChEBI" id="CHEBI:30413"/>
    </cofactor>
</comment>
<dbReference type="CDD" id="cd11058">
    <property type="entry name" value="CYP60B-like"/>
    <property type="match status" value="1"/>
</dbReference>
<evidence type="ECO:0000313" key="9">
    <source>
        <dbReference type="Proteomes" id="UP000054321"/>
    </source>
</evidence>
<dbReference type="PANTHER" id="PTHR24305">
    <property type="entry name" value="CYTOCHROME P450"/>
    <property type="match status" value="1"/>
</dbReference>
<dbReference type="InterPro" id="IPR001128">
    <property type="entry name" value="Cyt_P450"/>
</dbReference>
<dbReference type="Pfam" id="PF00067">
    <property type="entry name" value="p450"/>
    <property type="match status" value="1"/>
</dbReference>
<evidence type="ECO:0000256" key="7">
    <source>
        <dbReference type="SAM" id="Phobius"/>
    </source>
</evidence>
<dbReference type="PANTHER" id="PTHR24305:SF210">
    <property type="entry name" value="CYTOCHROME P450 MONOOXYGENASE ASQL-RELATED"/>
    <property type="match status" value="1"/>
</dbReference>
<keyword evidence="3 6" id="KW-0349">Heme</keyword>
<protein>
    <recommendedName>
        <fullName evidence="10">Cytochrome P450 monooxygenase</fullName>
    </recommendedName>
</protein>
<evidence type="ECO:0000256" key="4">
    <source>
        <dbReference type="ARBA" id="ARBA00022723"/>
    </source>
</evidence>
<keyword evidence="4 6" id="KW-0479">Metal-binding</keyword>
<accession>A0A0C3GPY5</accession>
<dbReference type="InParanoid" id="A0A0C3GPY5"/>
<reference evidence="8 9" key="1">
    <citation type="submission" date="2014-04" db="EMBL/GenBank/DDBJ databases">
        <authorList>
            <consortium name="DOE Joint Genome Institute"/>
            <person name="Kuo A."/>
            <person name="Martino E."/>
            <person name="Perotto S."/>
            <person name="Kohler A."/>
            <person name="Nagy L.G."/>
            <person name="Floudas D."/>
            <person name="Copeland A."/>
            <person name="Barry K.W."/>
            <person name="Cichocki N."/>
            <person name="Veneault-Fourrey C."/>
            <person name="LaButti K."/>
            <person name="Lindquist E.A."/>
            <person name="Lipzen A."/>
            <person name="Lundell T."/>
            <person name="Morin E."/>
            <person name="Murat C."/>
            <person name="Sun H."/>
            <person name="Tunlid A."/>
            <person name="Henrissat B."/>
            <person name="Grigoriev I.V."/>
            <person name="Hibbett D.S."/>
            <person name="Martin F."/>
            <person name="Nordberg H.P."/>
            <person name="Cantor M.N."/>
            <person name="Hua S.X."/>
        </authorList>
    </citation>
    <scope>NUCLEOTIDE SEQUENCE [LARGE SCALE GENOMIC DNA]</scope>
    <source>
        <strain evidence="8 9">Zn</strain>
    </source>
</reference>
<reference evidence="9" key="2">
    <citation type="submission" date="2015-01" db="EMBL/GenBank/DDBJ databases">
        <title>Evolutionary Origins and Diversification of the Mycorrhizal Mutualists.</title>
        <authorList>
            <consortium name="DOE Joint Genome Institute"/>
            <consortium name="Mycorrhizal Genomics Consortium"/>
            <person name="Kohler A."/>
            <person name="Kuo A."/>
            <person name="Nagy L.G."/>
            <person name="Floudas D."/>
            <person name="Copeland A."/>
            <person name="Barry K.W."/>
            <person name="Cichocki N."/>
            <person name="Veneault-Fourrey C."/>
            <person name="LaButti K."/>
            <person name="Lindquist E.A."/>
            <person name="Lipzen A."/>
            <person name="Lundell T."/>
            <person name="Morin E."/>
            <person name="Murat C."/>
            <person name="Riley R."/>
            <person name="Ohm R."/>
            <person name="Sun H."/>
            <person name="Tunlid A."/>
            <person name="Henrissat B."/>
            <person name="Grigoriev I.V."/>
            <person name="Hibbett D.S."/>
            <person name="Martin F."/>
        </authorList>
    </citation>
    <scope>NUCLEOTIDE SEQUENCE [LARGE SCALE GENOMIC DNA]</scope>
    <source>
        <strain evidence="9">Zn</strain>
    </source>
</reference>
<evidence type="ECO:0000256" key="1">
    <source>
        <dbReference type="ARBA" id="ARBA00001971"/>
    </source>
</evidence>
<keyword evidence="7" id="KW-0812">Transmembrane</keyword>
<dbReference type="InterPro" id="IPR036396">
    <property type="entry name" value="Cyt_P450_sf"/>
</dbReference>
<dbReference type="PRINTS" id="PR00463">
    <property type="entry name" value="EP450I"/>
</dbReference>
<dbReference type="InterPro" id="IPR050121">
    <property type="entry name" value="Cytochrome_P450_monoxygenase"/>
</dbReference>
<dbReference type="GO" id="GO:0016705">
    <property type="term" value="F:oxidoreductase activity, acting on paired donors, with incorporation or reduction of molecular oxygen"/>
    <property type="evidence" value="ECO:0007669"/>
    <property type="project" value="InterPro"/>
</dbReference>
<keyword evidence="7" id="KW-0472">Membrane</keyword>
<evidence type="ECO:0000256" key="6">
    <source>
        <dbReference type="PIRSR" id="PIRSR602401-1"/>
    </source>
</evidence>
<organism evidence="8 9">
    <name type="scientific">Oidiodendron maius (strain Zn)</name>
    <dbReference type="NCBI Taxonomy" id="913774"/>
    <lineage>
        <taxon>Eukaryota</taxon>
        <taxon>Fungi</taxon>
        <taxon>Dikarya</taxon>
        <taxon>Ascomycota</taxon>
        <taxon>Pezizomycotina</taxon>
        <taxon>Leotiomycetes</taxon>
        <taxon>Leotiomycetes incertae sedis</taxon>
        <taxon>Myxotrichaceae</taxon>
        <taxon>Oidiodendron</taxon>
    </lineage>
</organism>
<keyword evidence="9" id="KW-1185">Reference proteome</keyword>
<dbReference type="OrthoDB" id="3583210at2759"/>
<evidence type="ECO:0008006" key="10">
    <source>
        <dbReference type="Google" id="ProtNLM"/>
    </source>
</evidence>
<keyword evidence="7" id="KW-1133">Transmembrane helix</keyword>
<feature type="transmembrane region" description="Helical" evidence="7">
    <location>
        <begin position="20"/>
        <end position="41"/>
    </location>
</feature>
<dbReference type="GO" id="GO:0020037">
    <property type="term" value="F:heme binding"/>
    <property type="evidence" value="ECO:0007669"/>
    <property type="project" value="InterPro"/>
</dbReference>
<dbReference type="AlphaFoldDB" id="A0A0C3GPY5"/>
<proteinExistence type="inferred from homology"/>
<dbReference type="STRING" id="913774.A0A0C3GPY5"/>
<dbReference type="HOGENOM" id="CLU_001570_14_11_1"/>
<evidence type="ECO:0000256" key="2">
    <source>
        <dbReference type="ARBA" id="ARBA00010617"/>
    </source>
</evidence>
<evidence type="ECO:0000256" key="5">
    <source>
        <dbReference type="ARBA" id="ARBA00023004"/>
    </source>
</evidence>
<evidence type="ECO:0000313" key="8">
    <source>
        <dbReference type="EMBL" id="KIM93454.1"/>
    </source>
</evidence>
<dbReference type="Proteomes" id="UP000054321">
    <property type="component" value="Unassembled WGS sequence"/>
</dbReference>
<dbReference type="SUPFAM" id="SSF48264">
    <property type="entry name" value="Cytochrome P450"/>
    <property type="match status" value="1"/>
</dbReference>
<sequence>MNTSNLVGSVQSALRTPGLSLWLLVTVPFLCLAYSVIYNLYFHPLAKIPAPWYCRITRLPWDYWQLTGYLHKHTKRLHFQYGEVVRLAPNELSFASAQAWHDIFGYNKGKVQWPRHPARVPQGNNGNLKSILNTPPEEHARFRRLLNHAFSEKGLQEQEPLINKYINLFIKKVGEISKRGQPVDFTSWLQMLSFDIISDLGWNEPFNCVEKEQEHSWIQTIAATAFESQLKLVFREWGIVKLAPYFIPKHMLLARIKNFKYAKARVEDRLNSGSVRGDFWDRIIIKSGDNNEAGEGLTKAEMMVTAVTLVGTGSNTVSTLLTGLSYFLGNNPHCLKKLCEEIRATFKHDNEINIPAAAHLEYLNACLNESMRLYPPVLNLLWRVPPRGGGEVCGRWIPEMTSVNISLPAMWEDPKNFARPNDFCPERFLANKPAEFANDNMACFKPFGIGTMNCLGQNLANAQARLILAKLFLNYDMELDRTNTPADWLNQKAWAVFVKNHVYVRFTEAQKQEA</sequence>
<dbReference type="Gene3D" id="1.10.630.10">
    <property type="entry name" value="Cytochrome P450"/>
    <property type="match status" value="1"/>
</dbReference>